<evidence type="ECO:0000313" key="2">
    <source>
        <dbReference type="EMBL" id="JAC79690.1"/>
    </source>
</evidence>
<keyword evidence="1" id="KW-1133">Transmembrane helix</keyword>
<keyword evidence="1" id="KW-0812">Transmembrane</keyword>
<name>A0A061S9Z5_9CHLO</name>
<feature type="transmembrane region" description="Helical" evidence="1">
    <location>
        <begin position="12"/>
        <end position="35"/>
    </location>
</feature>
<dbReference type="EMBL" id="GBEZ01005639">
    <property type="protein sequence ID" value="JAC79690.1"/>
    <property type="molecule type" value="Transcribed_RNA"/>
</dbReference>
<protein>
    <submittedName>
        <fullName evidence="2">Uncharacterized protein</fullName>
    </submittedName>
</protein>
<evidence type="ECO:0000256" key="1">
    <source>
        <dbReference type="SAM" id="Phobius"/>
    </source>
</evidence>
<feature type="non-terminal residue" evidence="2">
    <location>
        <position position="1"/>
    </location>
</feature>
<keyword evidence="1" id="KW-0472">Membrane</keyword>
<accession>A0A061S9Z5</accession>
<gene>
    <name evidence="2" type="ORF">TSPGSL018_12066</name>
</gene>
<reference evidence="2" key="1">
    <citation type="submission" date="2014-05" db="EMBL/GenBank/DDBJ databases">
        <title>The transcriptome of the halophilic microalga Tetraselmis sp. GSL018 isolated from the Great Salt Lake, Utah.</title>
        <authorList>
            <person name="Jinkerson R.E."/>
            <person name="D'Adamo S."/>
            <person name="Posewitz M.C."/>
        </authorList>
    </citation>
    <scope>NUCLEOTIDE SEQUENCE</scope>
    <source>
        <strain evidence="2">GSL018</strain>
    </source>
</reference>
<sequence length="57" mass="6781">LHCGGCDMCTRYLRYGLSCGAFVFRYLLLMLLMLLPHSHVRIYYDMKRLLHNPIFQS</sequence>
<organism evidence="2">
    <name type="scientific">Tetraselmis sp. GSL018</name>
    <dbReference type="NCBI Taxonomy" id="582737"/>
    <lineage>
        <taxon>Eukaryota</taxon>
        <taxon>Viridiplantae</taxon>
        <taxon>Chlorophyta</taxon>
        <taxon>core chlorophytes</taxon>
        <taxon>Chlorodendrophyceae</taxon>
        <taxon>Chlorodendrales</taxon>
        <taxon>Chlorodendraceae</taxon>
        <taxon>Tetraselmis</taxon>
    </lineage>
</organism>
<dbReference type="AlphaFoldDB" id="A0A061S9Z5"/>
<proteinExistence type="predicted"/>